<dbReference type="CDD" id="cd03785">
    <property type="entry name" value="GT28_MurG"/>
    <property type="match status" value="1"/>
</dbReference>
<keyword evidence="13" id="KW-1185">Reference proteome</keyword>
<dbReference type="InterPro" id="IPR007235">
    <property type="entry name" value="Glyco_trans_28_C"/>
</dbReference>
<proteinExistence type="inferred from homology"/>
<keyword evidence="2" id="KW-0132">Cell division</keyword>
<keyword evidence="9" id="KW-0961">Cell wall biogenesis/degradation</keyword>
<keyword evidence="3 12" id="KW-0328">Glycosyltransferase</keyword>
<keyword evidence="7" id="KW-0472">Membrane</keyword>
<name>A0ABT7VSJ7_9GAMM</name>
<gene>
    <name evidence="12" type="primary">murG</name>
    <name evidence="12" type="ORF">QUF54_04565</name>
</gene>
<dbReference type="PANTHER" id="PTHR21015:SF22">
    <property type="entry name" value="GLYCOSYLTRANSFERASE"/>
    <property type="match status" value="1"/>
</dbReference>
<dbReference type="EMBL" id="JAUCGM010000219">
    <property type="protein sequence ID" value="MDM8562608.1"/>
    <property type="molecule type" value="Genomic_DNA"/>
</dbReference>
<dbReference type="EC" id="2.4.1.227" evidence="12"/>
<evidence type="ECO:0000256" key="8">
    <source>
        <dbReference type="ARBA" id="ARBA00023306"/>
    </source>
</evidence>
<sequence>TQRGLEARVVPATHIDIKYINIDGIRGKGKLSLLTAPFKIIFAIWQSLCVLRTLRPAVVVGMGGFVTGPGGVAAWLLRIPLLIHEQNAVSGLTNRWLARLAFIVMEAFPRTFPKNYHAVHTGNPLRANIIALSKPIPRMVHNPLRVLIIGGSLGAKILNDTVPFALQQVIGAIEVWHQTGTTHIEAMQQAYNNAPFQAKVTAFIEDMAAAYHWADIVICRAGAITISELAQTGIASILIPYPYAVDDHQTCNAQFLANRGAAILLPQTELTVEKLATLITELLKNTMRLTAMSEAARYCAMPTALQEVVNLVVKTAYVKNEK</sequence>
<evidence type="ECO:0000256" key="1">
    <source>
        <dbReference type="ARBA" id="ARBA00022475"/>
    </source>
</evidence>
<protein>
    <submittedName>
        <fullName evidence="12">Undecaprenyldiphospho-muramoylpentapeptide beta-N-acetylglucosaminyltransferase</fullName>
        <ecNumber evidence="12">2.4.1.227</ecNumber>
    </submittedName>
</protein>
<dbReference type="Proteomes" id="UP001171945">
    <property type="component" value="Unassembled WGS sequence"/>
</dbReference>
<evidence type="ECO:0000256" key="6">
    <source>
        <dbReference type="ARBA" id="ARBA00022984"/>
    </source>
</evidence>
<accession>A0ABT7VSJ7</accession>
<reference evidence="12" key="1">
    <citation type="submission" date="2023-06" db="EMBL/GenBank/DDBJ databases">
        <title>Uncultivated large filamentous bacteria from sulfidic sediments reveal new species and different genomic features in energy metabolism and defense.</title>
        <authorList>
            <person name="Fonseca A."/>
        </authorList>
    </citation>
    <scope>NUCLEOTIDE SEQUENCE</scope>
    <source>
        <strain evidence="12">HSG4</strain>
    </source>
</reference>
<dbReference type="InterPro" id="IPR004276">
    <property type="entry name" value="GlycoTrans_28_N"/>
</dbReference>
<evidence type="ECO:0000256" key="7">
    <source>
        <dbReference type="ARBA" id="ARBA00023136"/>
    </source>
</evidence>
<evidence type="ECO:0000313" key="12">
    <source>
        <dbReference type="EMBL" id="MDM8562608.1"/>
    </source>
</evidence>
<dbReference type="SUPFAM" id="SSF53756">
    <property type="entry name" value="UDP-Glycosyltransferase/glycogen phosphorylase"/>
    <property type="match status" value="1"/>
</dbReference>
<dbReference type="NCBIfam" id="TIGR01133">
    <property type="entry name" value="murG"/>
    <property type="match status" value="1"/>
</dbReference>
<keyword evidence="1" id="KW-1003">Cell membrane</keyword>
<evidence type="ECO:0000256" key="3">
    <source>
        <dbReference type="ARBA" id="ARBA00022676"/>
    </source>
</evidence>
<evidence type="ECO:0000256" key="2">
    <source>
        <dbReference type="ARBA" id="ARBA00022618"/>
    </source>
</evidence>
<dbReference type="InterPro" id="IPR006009">
    <property type="entry name" value="GlcNAc_MurG"/>
</dbReference>
<dbReference type="Pfam" id="PF04101">
    <property type="entry name" value="Glyco_tran_28_C"/>
    <property type="match status" value="1"/>
</dbReference>
<evidence type="ECO:0000259" key="11">
    <source>
        <dbReference type="Pfam" id="PF04101"/>
    </source>
</evidence>
<dbReference type="GO" id="GO:0016757">
    <property type="term" value="F:glycosyltransferase activity"/>
    <property type="evidence" value="ECO:0007669"/>
    <property type="project" value="UniProtKB-KW"/>
</dbReference>
<organism evidence="12 13">
    <name type="scientific">Candidatus Marithioploca araucensis</name>
    <dbReference type="NCBI Taxonomy" id="70273"/>
    <lineage>
        <taxon>Bacteria</taxon>
        <taxon>Pseudomonadati</taxon>
        <taxon>Pseudomonadota</taxon>
        <taxon>Gammaproteobacteria</taxon>
        <taxon>Thiotrichales</taxon>
        <taxon>Thiotrichaceae</taxon>
        <taxon>Candidatus Marithioploca</taxon>
    </lineage>
</organism>
<keyword evidence="5" id="KW-0133">Cell shape</keyword>
<comment type="caution">
    <text evidence="12">The sequence shown here is derived from an EMBL/GenBank/DDBJ whole genome shotgun (WGS) entry which is preliminary data.</text>
</comment>
<feature type="domain" description="Glycosyltransferase family 28 N-terminal" evidence="10">
    <location>
        <begin position="1"/>
        <end position="101"/>
    </location>
</feature>
<dbReference type="PANTHER" id="PTHR21015">
    <property type="entry name" value="UDP-N-ACETYLGLUCOSAMINE--N-ACETYLMURAMYL-(PENTAPEPTIDE) PYROPHOSPHORYL-UNDECAPRENOL N-ACETYLGLUCOSAMINE TRANSFERASE 1"/>
    <property type="match status" value="1"/>
</dbReference>
<keyword evidence="6" id="KW-0573">Peptidoglycan synthesis</keyword>
<evidence type="ECO:0000256" key="5">
    <source>
        <dbReference type="ARBA" id="ARBA00022960"/>
    </source>
</evidence>
<feature type="domain" description="Glycosyl transferase family 28 C-terminal" evidence="11">
    <location>
        <begin position="146"/>
        <end position="296"/>
    </location>
</feature>
<keyword evidence="4 12" id="KW-0808">Transferase</keyword>
<evidence type="ECO:0000259" key="10">
    <source>
        <dbReference type="Pfam" id="PF03033"/>
    </source>
</evidence>
<evidence type="ECO:0000256" key="4">
    <source>
        <dbReference type="ARBA" id="ARBA00022679"/>
    </source>
</evidence>
<evidence type="ECO:0000313" key="13">
    <source>
        <dbReference type="Proteomes" id="UP001171945"/>
    </source>
</evidence>
<feature type="non-terminal residue" evidence="12">
    <location>
        <position position="1"/>
    </location>
</feature>
<evidence type="ECO:0000256" key="9">
    <source>
        <dbReference type="ARBA" id="ARBA00023316"/>
    </source>
</evidence>
<dbReference type="HAMAP" id="MF_00033">
    <property type="entry name" value="MurG"/>
    <property type="match status" value="1"/>
</dbReference>
<dbReference type="Pfam" id="PF03033">
    <property type="entry name" value="Glyco_transf_28"/>
    <property type="match status" value="1"/>
</dbReference>
<dbReference type="Gene3D" id="3.40.50.2000">
    <property type="entry name" value="Glycogen Phosphorylase B"/>
    <property type="match status" value="2"/>
</dbReference>
<keyword evidence="8" id="KW-0131">Cell cycle</keyword>